<comment type="caution">
    <text evidence="1">The sequence shown here is derived from an EMBL/GenBank/DDBJ whole genome shotgun (WGS) entry which is preliminary data.</text>
</comment>
<evidence type="ECO:0000313" key="2">
    <source>
        <dbReference type="Proteomes" id="UP001529340"/>
    </source>
</evidence>
<dbReference type="RefSeq" id="WP_289607958.1">
    <property type="nucleotide sequence ID" value="NZ_JAUDCG010000031.1"/>
</dbReference>
<protein>
    <recommendedName>
        <fullName evidence="3">CarD-like/TRCF RNAP-interacting domain-containing protein</fullName>
    </recommendedName>
</protein>
<proteinExistence type="predicted"/>
<sequence length="163" mass="18231">MFQTGEIVLYRLILARVSEIQKENGSVRYLLTSLESDDCSYEVPAENRLGHLQALPDEAKIRTLFQDLASDPGVRIARNAVDRCCKAVLDTYALKQWLSLLKTLYIDKTAAEMAGRKFVESEKRYYGIITERLITILSAALDQSPKQSEAMLNAALEAGTQEG</sequence>
<keyword evidence="2" id="KW-1185">Reference proteome</keyword>
<evidence type="ECO:0008006" key="3">
    <source>
        <dbReference type="Google" id="ProtNLM"/>
    </source>
</evidence>
<name>A0ABT7UD32_9FIRM</name>
<dbReference type="EMBL" id="JAUDCG010000031">
    <property type="protein sequence ID" value="MDM8157512.1"/>
    <property type="molecule type" value="Genomic_DNA"/>
</dbReference>
<evidence type="ECO:0000313" key="1">
    <source>
        <dbReference type="EMBL" id="MDM8157512.1"/>
    </source>
</evidence>
<organism evidence="1 2">
    <name type="scientific">Amedibacillus dolichus</name>
    <dbReference type="NCBI Taxonomy" id="31971"/>
    <lineage>
        <taxon>Bacteria</taxon>
        <taxon>Bacillati</taxon>
        <taxon>Bacillota</taxon>
        <taxon>Erysipelotrichia</taxon>
        <taxon>Erysipelotrichales</taxon>
        <taxon>Erysipelotrichaceae</taxon>
        <taxon>Amedibacillus</taxon>
    </lineage>
</organism>
<gene>
    <name evidence="1" type="ORF">QUV96_07665</name>
</gene>
<reference evidence="1" key="1">
    <citation type="submission" date="2023-06" db="EMBL/GenBank/DDBJ databases">
        <title>Identification and characterization of horizontal gene transfer across gut microbiota members of farm animals based on homology search.</title>
        <authorList>
            <person name="Schwarzerova J."/>
            <person name="Nykrynova M."/>
            <person name="Jureckova K."/>
            <person name="Cejkova D."/>
            <person name="Rychlik I."/>
        </authorList>
    </citation>
    <scope>NUCLEOTIDE SEQUENCE</scope>
    <source>
        <strain evidence="1">ET39</strain>
    </source>
</reference>
<accession>A0ABT7UD32</accession>
<reference evidence="1" key="2">
    <citation type="submission" date="2023-06" db="EMBL/GenBank/DDBJ databases">
        <authorList>
            <person name="Zeman M."/>
            <person name="Kubasova T."/>
            <person name="Jahodarova E."/>
            <person name="Nykrynova M."/>
            <person name="Rychlik I."/>
        </authorList>
    </citation>
    <scope>NUCLEOTIDE SEQUENCE</scope>
    <source>
        <strain evidence="1">ET39</strain>
    </source>
</reference>
<dbReference type="Proteomes" id="UP001529340">
    <property type="component" value="Unassembled WGS sequence"/>
</dbReference>